<reference evidence="3" key="1">
    <citation type="submission" date="2021-01" db="EMBL/GenBank/DDBJ databases">
        <authorList>
            <person name="Corre E."/>
            <person name="Pelletier E."/>
            <person name="Niang G."/>
            <person name="Scheremetjew M."/>
            <person name="Finn R."/>
            <person name="Kale V."/>
            <person name="Holt S."/>
            <person name="Cochrane G."/>
            <person name="Meng A."/>
            <person name="Brown T."/>
            <person name="Cohen L."/>
        </authorList>
    </citation>
    <scope>NUCLEOTIDE SEQUENCE</scope>
    <source>
        <strain evidence="3">CCMP125</strain>
    </source>
</reference>
<keyword evidence="2" id="KW-0812">Transmembrane</keyword>
<feature type="compositionally biased region" description="Acidic residues" evidence="1">
    <location>
        <begin position="268"/>
        <end position="277"/>
    </location>
</feature>
<feature type="region of interest" description="Disordered" evidence="1">
    <location>
        <begin position="216"/>
        <end position="239"/>
    </location>
</feature>
<keyword evidence="2" id="KW-0472">Membrane</keyword>
<organism evidence="3">
    <name type="scientific">Entomoneis paludosa</name>
    <dbReference type="NCBI Taxonomy" id="265537"/>
    <lineage>
        <taxon>Eukaryota</taxon>
        <taxon>Sar</taxon>
        <taxon>Stramenopiles</taxon>
        <taxon>Ochrophyta</taxon>
        <taxon>Bacillariophyta</taxon>
        <taxon>Bacillariophyceae</taxon>
        <taxon>Bacillariophycidae</taxon>
        <taxon>Entomoneidaceae</taxon>
        <taxon>Entomoneis</taxon>
    </lineage>
</organism>
<feature type="transmembrane region" description="Helical" evidence="2">
    <location>
        <begin position="131"/>
        <end position="150"/>
    </location>
</feature>
<evidence type="ECO:0000256" key="2">
    <source>
        <dbReference type="SAM" id="Phobius"/>
    </source>
</evidence>
<feature type="compositionally biased region" description="Gly residues" evidence="1">
    <location>
        <begin position="295"/>
        <end position="309"/>
    </location>
</feature>
<protein>
    <submittedName>
        <fullName evidence="3">Uncharacterized protein</fullName>
    </submittedName>
</protein>
<evidence type="ECO:0000256" key="1">
    <source>
        <dbReference type="SAM" id="MobiDB-lite"/>
    </source>
</evidence>
<evidence type="ECO:0000313" key="3">
    <source>
        <dbReference type="EMBL" id="CAD9968515.1"/>
    </source>
</evidence>
<keyword evidence="2" id="KW-1133">Transmembrane helix</keyword>
<sequence length="316" mass="34380">MPIRQLAHGVYSLLPTLLTMAGWLLALFQDGCDYVRVTGPIVAEIATQPNAPYLEAGRNAYREPYYNARSDTWETEYIGNCLVYPENSVNIDVYWNVSKGFDFIAIVLGGTGTLFLWFSACCIFSRGTWRLAGFQVLMAAVFQAASFLWFKTDLCNGGSEDTTDNQVEGVNSTNECELFWGSWSDIASVISWTLAAVFIFCHYPVPVDHVARLLEEQQHQQQQQQDYDDGTGGPDGIIAVTGVMTEPPQLGGDALPYTDNAFAEGEGFDISEKEDEGQDNHWLADSSSSSPTSGAPGGQDSGEGSGEEGGTTAQIV</sequence>
<accession>A0A7S2YCV6</accession>
<feature type="region of interest" description="Disordered" evidence="1">
    <location>
        <begin position="268"/>
        <end position="316"/>
    </location>
</feature>
<feature type="transmembrane region" description="Helical" evidence="2">
    <location>
        <begin position="103"/>
        <end position="124"/>
    </location>
</feature>
<gene>
    <name evidence="3" type="ORF">APAL1065_LOCUS13251</name>
</gene>
<dbReference type="AlphaFoldDB" id="A0A7S2YCV6"/>
<name>A0A7S2YCV6_9STRA</name>
<proteinExistence type="predicted"/>
<dbReference type="EMBL" id="HBHT01019766">
    <property type="protein sequence ID" value="CAD9968515.1"/>
    <property type="molecule type" value="Transcribed_RNA"/>
</dbReference>
<feature type="transmembrane region" description="Helical" evidence="2">
    <location>
        <begin position="9"/>
        <end position="28"/>
    </location>
</feature>